<organism evidence="1 2">
    <name type="scientific">Triparma retinervis</name>
    <dbReference type="NCBI Taxonomy" id="2557542"/>
    <lineage>
        <taxon>Eukaryota</taxon>
        <taxon>Sar</taxon>
        <taxon>Stramenopiles</taxon>
        <taxon>Ochrophyta</taxon>
        <taxon>Bolidophyceae</taxon>
        <taxon>Parmales</taxon>
        <taxon>Triparmaceae</taxon>
        <taxon>Triparma</taxon>
    </lineage>
</organism>
<gene>
    <name evidence="1" type="ORF">TrRE_jg12732</name>
</gene>
<evidence type="ECO:0000313" key="2">
    <source>
        <dbReference type="Proteomes" id="UP001165082"/>
    </source>
</evidence>
<comment type="caution">
    <text evidence="1">The sequence shown here is derived from an EMBL/GenBank/DDBJ whole genome shotgun (WGS) entry which is preliminary data.</text>
</comment>
<dbReference type="EMBL" id="BRXZ01001050">
    <property type="protein sequence ID" value="GMH60773.1"/>
    <property type="molecule type" value="Genomic_DNA"/>
</dbReference>
<name>A0A9W7A151_9STRA</name>
<dbReference type="Proteomes" id="UP001165082">
    <property type="component" value="Unassembled WGS sequence"/>
</dbReference>
<sequence>MVKMVKKRFAFYPEFILKRFVFHSTRNGFFINAVIVLGHANDSDIVTSMRAACFLGDWRWLTDPNKWYDANGLIADSINMSAITRGEPERMFIRPVEKFTVAYAQRLARDPVFTDKPEFAEKQYKYTVPFVRNMVWCVILEAR</sequence>
<accession>A0A9W7A151</accession>
<protein>
    <submittedName>
        <fullName evidence="1">Uncharacterized protein</fullName>
    </submittedName>
</protein>
<reference evidence="1" key="1">
    <citation type="submission" date="2022-07" db="EMBL/GenBank/DDBJ databases">
        <title>Genome analysis of Parmales, a sister group of diatoms, reveals the evolutionary specialization of diatoms from phago-mixotrophs to photoautotrophs.</title>
        <authorList>
            <person name="Ban H."/>
            <person name="Sato S."/>
            <person name="Yoshikawa S."/>
            <person name="Kazumasa Y."/>
            <person name="Nakamura Y."/>
            <person name="Ichinomiya M."/>
            <person name="Saitoh K."/>
            <person name="Sato N."/>
            <person name="Blanc-Mathieu R."/>
            <person name="Endo H."/>
            <person name="Kuwata A."/>
            <person name="Ogata H."/>
        </authorList>
    </citation>
    <scope>NUCLEOTIDE SEQUENCE</scope>
</reference>
<keyword evidence="2" id="KW-1185">Reference proteome</keyword>
<evidence type="ECO:0000313" key="1">
    <source>
        <dbReference type="EMBL" id="GMH60773.1"/>
    </source>
</evidence>
<dbReference type="AlphaFoldDB" id="A0A9W7A151"/>
<proteinExistence type="predicted"/>